<organism evidence="2 3">
    <name type="scientific">Fructobacillus ficulneus</name>
    <dbReference type="NCBI Taxonomy" id="157463"/>
    <lineage>
        <taxon>Bacteria</taxon>
        <taxon>Bacillati</taxon>
        <taxon>Bacillota</taxon>
        <taxon>Bacilli</taxon>
        <taxon>Lactobacillales</taxon>
        <taxon>Lactobacillaceae</taxon>
        <taxon>Fructobacillus</taxon>
    </lineage>
</organism>
<dbReference type="RefSeq" id="WP_061993490.1">
    <property type="nucleotide sequence ID" value="NZ_DF968005.1"/>
</dbReference>
<dbReference type="SUPFAM" id="SSF52266">
    <property type="entry name" value="SGNH hydrolase"/>
    <property type="match status" value="1"/>
</dbReference>
<dbReference type="Proteomes" id="UP000253891">
    <property type="component" value="Unassembled WGS sequence"/>
</dbReference>
<protein>
    <recommendedName>
        <fullName evidence="1">SGNH hydrolase-type esterase domain-containing protein</fullName>
    </recommendedName>
</protein>
<keyword evidence="3" id="KW-1185">Reference proteome</keyword>
<dbReference type="EMBL" id="DF968005">
    <property type="protein sequence ID" value="GAP00149.1"/>
    <property type="molecule type" value="Genomic_DNA"/>
</dbReference>
<evidence type="ECO:0000313" key="2">
    <source>
        <dbReference type="EMBL" id="GAP00149.1"/>
    </source>
</evidence>
<proteinExistence type="predicted"/>
<accession>A0A0K8MIZ2</accession>
<evidence type="ECO:0000313" key="3">
    <source>
        <dbReference type="Proteomes" id="UP000253891"/>
    </source>
</evidence>
<dbReference type="STRING" id="157463.GCA_001047075_01057"/>
<name>A0A0K8MIZ2_9LACO</name>
<dbReference type="AlphaFoldDB" id="A0A0K8MIZ2"/>
<gene>
    <name evidence="2" type="ORF">FFIC_281570</name>
</gene>
<dbReference type="InterPro" id="IPR036514">
    <property type="entry name" value="SGNH_hydro_sf"/>
</dbReference>
<dbReference type="Gene3D" id="3.40.50.1110">
    <property type="entry name" value="SGNH hydrolase"/>
    <property type="match status" value="1"/>
</dbReference>
<sequence>MNELELIKLATPEWSATEEGLRTSQYGAGFIFQAPVTGTLSFDFAHHYPDLVWTLAIDGQDQDQILVANSHLDLHLQGGHDYQLTLDQWQTGQVAFWQTGLIITAANWDGDSDLVPALKADNEQSYLTFVGDSITAGEFMEGSNHDSHRPSQSFPALVAKHFGQRLNRIAYGGTGLTSRAPFQEPKAIDALWQVGPGISRRRVQTKQVVVAYGLNDGNYGATDQEFAFGLRVYLLELVKRFHGAHFYLLTPWNGAFVEIFNQEVARFDNFTVVPAHEWGVKTRPNHPGLAAHQLMAEKIAAVLED</sequence>
<dbReference type="InterPro" id="IPR013830">
    <property type="entry name" value="SGNH_hydro"/>
</dbReference>
<dbReference type="OrthoDB" id="9801375at2"/>
<dbReference type="Pfam" id="PF13472">
    <property type="entry name" value="Lipase_GDSL_2"/>
    <property type="match status" value="1"/>
</dbReference>
<feature type="domain" description="SGNH hydrolase-type esterase" evidence="1">
    <location>
        <begin position="129"/>
        <end position="253"/>
    </location>
</feature>
<evidence type="ECO:0000259" key="1">
    <source>
        <dbReference type="Pfam" id="PF13472"/>
    </source>
</evidence>
<reference evidence="2 3" key="1">
    <citation type="journal article" date="2015" name="BMC Genomics">
        <title>Comparative genomics of Fructobacillus spp. and Leuconostoc spp. reveals niche-specific evolution of Fructobacillus spp.</title>
        <authorList>
            <person name="Endo A."/>
            <person name="Tanizawa Y."/>
            <person name="Tanaka N."/>
            <person name="Maeno S."/>
            <person name="Kumar H."/>
            <person name="Shiwa Y."/>
            <person name="Okada S."/>
            <person name="Yoshikawa H."/>
            <person name="Dicks L."/>
            <person name="Nakagawa J."/>
            <person name="Arita M."/>
        </authorList>
    </citation>
    <scope>NUCLEOTIDE SEQUENCE [LARGE SCALE GENOMIC DNA]</scope>
    <source>
        <strain evidence="2 3">JCM 12225</strain>
    </source>
</reference>